<proteinExistence type="predicted"/>
<accession>A0A0H5PY75</accession>
<protein>
    <submittedName>
        <fullName evidence="1">Uncharacterized protein</fullName>
    </submittedName>
</protein>
<sequence>MRYQAELTMVEILDTTTVSVNLQERHTEEGEQYINRQVLVFTCEDADPANPRKWLRDVLMAVVEGL</sequence>
<reference evidence="1" key="2">
    <citation type="submission" date="2015-07" db="EMBL/GenBank/DDBJ databases">
        <title>Plasmids, circular viruses and viroids from rat gut.</title>
        <authorList>
            <person name="Jorgensen T.J."/>
            <person name="Hansen M.A."/>
            <person name="Xu Z."/>
            <person name="Tabak M.A."/>
            <person name="Sorensen S.J."/>
            <person name="Hansen L.H."/>
        </authorList>
    </citation>
    <scope>NUCLEOTIDE SEQUENCE</scope>
    <source>
        <strain evidence="1">RGRH0192</strain>
    </source>
</reference>
<name>A0A0H5PY75_9ZZZZ</name>
<organism evidence="1">
    <name type="scientific">uncultured prokaryote</name>
    <dbReference type="NCBI Taxonomy" id="198431"/>
    <lineage>
        <taxon>unclassified sequences</taxon>
        <taxon>environmental samples</taxon>
    </lineage>
</organism>
<evidence type="ECO:0000313" key="1">
    <source>
        <dbReference type="EMBL" id="CRY94145.1"/>
    </source>
</evidence>
<reference evidence="1" key="1">
    <citation type="submission" date="2015-06" db="EMBL/GenBank/DDBJ databases">
        <authorList>
            <person name="Joergensen T."/>
        </authorList>
    </citation>
    <scope>NUCLEOTIDE SEQUENCE</scope>
    <source>
        <strain evidence="1">RGRH0192</strain>
    </source>
</reference>
<dbReference type="EMBL" id="LN852874">
    <property type="protein sequence ID" value="CRY94145.1"/>
    <property type="molecule type" value="Genomic_DNA"/>
</dbReference>
<dbReference type="AlphaFoldDB" id="A0A0H5PY75"/>